<gene>
    <name evidence="2" type="ORF">RJ641_030285</name>
</gene>
<evidence type="ECO:0000256" key="1">
    <source>
        <dbReference type="ARBA" id="ARBA00022737"/>
    </source>
</evidence>
<dbReference type="PANTHER" id="PTHR47926">
    <property type="entry name" value="PENTATRICOPEPTIDE REPEAT-CONTAINING PROTEIN"/>
    <property type="match status" value="1"/>
</dbReference>
<name>A0AAN8ZGZ1_9MAGN</name>
<dbReference type="GO" id="GO:0009451">
    <property type="term" value="P:RNA modification"/>
    <property type="evidence" value="ECO:0007669"/>
    <property type="project" value="InterPro"/>
</dbReference>
<dbReference type="GO" id="GO:0003723">
    <property type="term" value="F:RNA binding"/>
    <property type="evidence" value="ECO:0007669"/>
    <property type="project" value="InterPro"/>
</dbReference>
<dbReference type="PROSITE" id="PS51257">
    <property type="entry name" value="PROKAR_LIPOPROTEIN"/>
    <property type="match status" value="1"/>
</dbReference>
<keyword evidence="1" id="KW-0677">Repeat</keyword>
<dbReference type="Gene3D" id="1.25.40.10">
    <property type="entry name" value="Tetratricopeptide repeat domain"/>
    <property type="match status" value="2"/>
</dbReference>
<dbReference type="EMBL" id="JBAMMX010000005">
    <property type="protein sequence ID" value="KAK6940754.1"/>
    <property type="molecule type" value="Genomic_DNA"/>
</dbReference>
<proteinExistence type="predicted"/>
<evidence type="ECO:0000313" key="2">
    <source>
        <dbReference type="EMBL" id="KAK6940754.1"/>
    </source>
</evidence>
<protein>
    <submittedName>
        <fullName evidence="2">Pentatricopeptide repeat</fullName>
    </submittedName>
</protein>
<comment type="caution">
    <text evidence="2">The sequence shown here is derived from an EMBL/GenBank/DDBJ whole genome shotgun (WGS) entry which is preliminary data.</text>
</comment>
<keyword evidence="3" id="KW-1185">Reference proteome</keyword>
<sequence length="260" mass="29450">MVRFGPMPDSGALAVVVLACDQLGATSVLNVFMGLLARVELISMHLLLVNCGSLESAYKLFLELDERNVVVRNTLIHQCIEHNNLKLAKHLLRLLSYRDVVSWNTLEQHELRRVTRFKLIDMYAKCGNIDKAVQIFERSPRKNLFARTSTIYVLAMHGHGVKALHYFDEMREANVQPDDATIRVLNTCAMPDCYIKGGIFLPQWKWTTARLPRSSIMDVWLIFLGRIGCLKDAYGLIKAMLMKANEVTWGSLLSANRATA</sequence>
<dbReference type="InterPro" id="IPR046960">
    <property type="entry name" value="PPR_At4g14850-like_plant"/>
</dbReference>
<evidence type="ECO:0000313" key="3">
    <source>
        <dbReference type="Proteomes" id="UP001370490"/>
    </source>
</evidence>
<dbReference type="InterPro" id="IPR002885">
    <property type="entry name" value="PPR_rpt"/>
</dbReference>
<accession>A0AAN8ZGZ1</accession>
<dbReference type="Proteomes" id="UP001370490">
    <property type="component" value="Unassembled WGS sequence"/>
</dbReference>
<dbReference type="AlphaFoldDB" id="A0AAN8ZGZ1"/>
<dbReference type="InterPro" id="IPR011990">
    <property type="entry name" value="TPR-like_helical_dom_sf"/>
</dbReference>
<dbReference type="NCBIfam" id="TIGR00756">
    <property type="entry name" value="PPR"/>
    <property type="match status" value="1"/>
</dbReference>
<organism evidence="2 3">
    <name type="scientific">Dillenia turbinata</name>
    <dbReference type="NCBI Taxonomy" id="194707"/>
    <lineage>
        <taxon>Eukaryota</taxon>
        <taxon>Viridiplantae</taxon>
        <taxon>Streptophyta</taxon>
        <taxon>Embryophyta</taxon>
        <taxon>Tracheophyta</taxon>
        <taxon>Spermatophyta</taxon>
        <taxon>Magnoliopsida</taxon>
        <taxon>eudicotyledons</taxon>
        <taxon>Gunneridae</taxon>
        <taxon>Pentapetalae</taxon>
        <taxon>Dilleniales</taxon>
        <taxon>Dilleniaceae</taxon>
        <taxon>Dillenia</taxon>
    </lineage>
</organism>
<dbReference type="Pfam" id="PF01535">
    <property type="entry name" value="PPR"/>
    <property type="match status" value="2"/>
</dbReference>
<reference evidence="2 3" key="1">
    <citation type="submission" date="2023-12" db="EMBL/GenBank/DDBJ databases">
        <title>A high-quality genome assembly for Dillenia turbinata (Dilleniales).</title>
        <authorList>
            <person name="Chanderbali A."/>
        </authorList>
    </citation>
    <scope>NUCLEOTIDE SEQUENCE [LARGE SCALE GENOMIC DNA]</scope>
    <source>
        <strain evidence="2">LSX21</strain>
        <tissue evidence="2">Leaf</tissue>
    </source>
</reference>